<protein>
    <recommendedName>
        <fullName evidence="3">YjbR protein</fullName>
    </recommendedName>
</protein>
<keyword evidence="2" id="KW-1185">Reference proteome</keyword>
<dbReference type="EMBL" id="BAAAYX010000003">
    <property type="protein sequence ID" value="GAA3698117.1"/>
    <property type="molecule type" value="Genomic_DNA"/>
</dbReference>
<gene>
    <name evidence="1" type="ORF">GCM10022204_12980</name>
</gene>
<organism evidence="1 2">
    <name type="scientific">Microlunatus aurantiacus</name>
    <dbReference type="NCBI Taxonomy" id="446786"/>
    <lineage>
        <taxon>Bacteria</taxon>
        <taxon>Bacillati</taxon>
        <taxon>Actinomycetota</taxon>
        <taxon>Actinomycetes</taxon>
        <taxon>Propionibacteriales</taxon>
        <taxon>Propionibacteriaceae</taxon>
        <taxon>Microlunatus</taxon>
    </lineage>
</organism>
<name>A0ABP7D1C1_9ACTN</name>
<evidence type="ECO:0000313" key="2">
    <source>
        <dbReference type="Proteomes" id="UP001500051"/>
    </source>
</evidence>
<dbReference type="InterPro" id="IPR038056">
    <property type="entry name" value="YjbR-like_sf"/>
</dbReference>
<dbReference type="Proteomes" id="UP001500051">
    <property type="component" value="Unassembled WGS sequence"/>
</dbReference>
<reference evidence="2" key="1">
    <citation type="journal article" date="2019" name="Int. J. Syst. Evol. Microbiol.">
        <title>The Global Catalogue of Microorganisms (GCM) 10K type strain sequencing project: providing services to taxonomists for standard genome sequencing and annotation.</title>
        <authorList>
            <consortium name="The Broad Institute Genomics Platform"/>
            <consortium name="The Broad Institute Genome Sequencing Center for Infectious Disease"/>
            <person name="Wu L."/>
            <person name="Ma J."/>
        </authorList>
    </citation>
    <scope>NUCLEOTIDE SEQUENCE [LARGE SCALE GENOMIC DNA]</scope>
    <source>
        <strain evidence="2">JCM 16548</strain>
    </source>
</reference>
<comment type="caution">
    <text evidence="1">The sequence shown here is derived from an EMBL/GenBank/DDBJ whole genome shotgun (WGS) entry which is preliminary data.</text>
</comment>
<dbReference type="Pfam" id="PF04237">
    <property type="entry name" value="YjbR"/>
    <property type="match status" value="1"/>
</dbReference>
<dbReference type="SUPFAM" id="SSF142906">
    <property type="entry name" value="YjbR-like"/>
    <property type="match status" value="1"/>
</dbReference>
<sequence length="126" mass="13957">MPCSNDDFWDLVDQLPEVTPVEGSTYTALKVRGKGFGYHWPATATAGLKQERGEQIALVSERPDVFETQFVAGQFGWVVVRLERIEPAELGELVFEAWRLTAPVRVIDAYGSRPPSLPPPKRAGST</sequence>
<dbReference type="InterPro" id="IPR058532">
    <property type="entry name" value="YjbR/MT2646/Rv2570-like"/>
</dbReference>
<dbReference type="RefSeq" id="WP_344811492.1">
    <property type="nucleotide sequence ID" value="NZ_BAAAYX010000003.1"/>
</dbReference>
<proteinExistence type="predicted"/>
<evidence type="ECO:0000313" key="1">
    <source>
        <dbReference type="EMBL" id="GAA3698117.1"/>
    </source>
</evidence>
<accession>A0ABP7D1C1</accession>
<evidence type="ECO:0008006" key="3">
    <source>
        <dbReference type="Google" id="ProtNLM"/>
    </source>
</evidence>